<evidence type="ECO:0000256" key="4">
    <source>
        <dbReference type="ARBA" id="ARBA00022723"/>
    </source>
</evidence>
<evidence type="ECO:0000256" key="6">
    <source>
        <dbReference type="ARBA" id="ARBA00022840"/>
    </source>
</evidence>
<dbReference type="GO" id="GO:0070733">
    <property type="term" value="F:AMPylase activity"/>
    <property type="evidence" value="ECO:0007669"/>
    <property type="project" value="UniProtKB-EC"/>
</dbReference>
<protein>
    <recommendedName>
        <fullName evidence="8">Protein nucleotidyltransferase YdiU</fullName>
        <ecNumber evidence="8">2.7.7.-</ecNumber>
    </recommendedName>
    <alternativeName>
        <fullName evidence="8">Protein adenylyltransferase YdiU</fullName>
        <ecNumber evidence="8">2.7.7.108</ecNumber>
    </alternativeName>
    <alternativeName>
        <fullName evidence="8">Protein uridylyltransferase YdiU</fullName>
        <ecNumber evidence="8">2.7.7.-</ecNumber>
    </alternativeName>
</protein>
<comment type="catalytic activity">
    <reaction evidence="8">
        <text>L-threonyl-[protein] + ATP = 3-O-(5'-adenylyl)-L-threonyl-[protein] + diphosphate</text>
        <dbReference type="Rhea" id="RHEA:54292"/>
        <dbReference type="Rhea" id="RHEA-COMP:11060"/>
        <dbReference type="Rhea" id="RHEA-COMP:13847"/>
        <dbReference type="ChEBI" id="CHEBI:30013"/>
        <dbReference type="ChEBI" id="CHEBI:30616"/>
        <dbReference type="ChEBI" id="CHEBI:33019"/>
        <dbReference type="ChEBI" id="CHEBI:138113"/>
        <dbReference type="EC" id="2.7.7.108"/>
    </reaction>
</comment>
<dbReference type="EC" id="2.7.7.-" evidence="8"/>
<gene>
    <name evidence="8" type="primary">ydiU</name>
    <name evidence="8" type="synonym">selO</name>
    <name evidence="9" type="ORF">CRV04_00875</name>
</gene>
<dbReference type="InterPro" id="IPR003846">
    <property type="entry name" value="SelO"/>
</dbReference>
<keyword evidence="8" id="KW-0464">Manganese</keyword>
<evidence type="ECO:0000256" key="8">
    <source>
        <dbReference type="HAMAP-Rule" id="MF_00692"/>
    </source>
</evidence>
<keyword evidence="4 8" id="KW-0479">Metal-binding</keyword>
<comment type="catalytic activity">
    <reaction evidence="8">
        <text>L-seryl-[protein] + ATP = 3-O-(5'-adenylyl)-L-seryl-[protein] + diphosphate</text>
        <dbReference type="Rhea" id="RHEA:58120"/>
        <dbReference type="Rhea" id="RHEA-COMP:9863"/>
        <dbReference type="Rhea" id="RHEA-COMP:15073"/>
        <dbReference type="ChEBI" id="CHEBI:29999"/>
        <dbReference type="ChEBI" id="CHEBI:30616"/>
        <dbReference type="ChEBI" id="CHEBI:33019"/>
        <dbReference type="ChEBI" id="CHEBI:142516"/>
        <dbReference type="EC" id="2.7.7.108"/>
    </reaction>
</comment>
<evidence type="ECO:0000256" key="7">
    <source>
        <dbReference type="ARBA" id="ARBA00022842"/>
    </source>
</evidence>
<comment type="catalytic activity">
    <reaction evidence="8">
        <text>L-tyrosyl-[protein] + ATP = O-(5'-adenylyl)-L-tyrosyl-[protein] + diphosphate</text>
        <dbReference type="Rhea" id="RHEA:54288"/>
        <dbReference type="Rhea" id="RHEA-COMP:10136"/>
        <dbReference type="Rhea" id="RHEA-COMP:13846"/>
        <dbReference type="ChEBI" id="CHEBI:30616"/>
        <dbReference type="ChEBI" id="CHEBI:33019"/>
        <dbReference type="ChEBI" id="CHEBI:46858"/>
        <dbReference type="ChEBI" id="CHEBI:83624"/>
        <dbReference type="EC" id="2.7.7.108"/>
    </reaction>
</comment>
<evidence type="ECO:0000256" key="2">
    <source>
        <dbReference type="ARBA" id="ARBA00022679"/>
    </source>
</evidence>
<organism evidence="9 10">
    <name type="scientific">Candidatus Marinarcus aquaticus</name>
    <dbReference type="NCBI Taxonomy" id="2044504"/>
    <lineage>
        <taxon>Bacteria</taxon>
        <taxon>Pseudomonadati</taxon>
        <taxon>Campylobacterota</taxon>
        <taxon>Epsilonproteobacteria</taxon>
        <taxon>Campylobacterales</taxon>
        <taxon>Arcobacteraceae</taxon>
        <taxon>Candidatus Marinarcus</taxon>
    </lineage>
</organism>
<feature type="binding site" evidence="8">
    <location>
        <position position="91"/>
    </location>
    <ligand>
        <name>ATP</name>
        <dbReference type="ChEBI" id="CHEBI:30616"/>
    </ligand>
</feature>
<proteinExistence type="inferred from homology"/>
<feature type="active site" description="Proton acceptor" evidence="8">
    <location>
        <position position="249"/>
    </location>
</feature>
<feature type="binding site" evidence="8">
    <location>
        <position position="119"/>
    </location>
    <ligand>
        <name>ATP</name>
        <dbReference type="ChEBI" id="CHEBI:30616"/>
    </ligand>
</feature>
<name>A0A4Q0XVG1_9BACT</name>
<feature type="binding site" evidence="8">
    <location>
        <position position="250"/>
    </location>
    <ligand>
        <name>Mg(2+)</name>
        <dbReference type="ChEBI" id="CHEBI:18420"/>
    </ligand>
</feature>
<comment type="caution">
    <text evidence="9">The sequence shown here is derived from an EMBL/GenBank/DDBJ whole genome shotgun (WGS) entry which is preliminary data.</text>
</comment>
<reference evidence="9 10" key="1">
    <citation type="submission" date="2017-10" db="EMBL/GenBank/DDBJ databases">
        <title>Genomics of the genus Arcobacter.</title>
        <authorList>
            <person name="Perez-Cataluna A."/>
            <person name="Figueras M.J."/>
        </authorList>
    </citation>
    <scope>NUCLEOTIDE SEQUENCE [LARGE SCALE GENOMIC DNA]</scope>
    <source>
        <strain evidence="9 10">CECT 8987</strain>
    </source>
</reference>
<keyword evidence="10" id="KW-1185">Reference proteome</keyword>
<keyword evidence="5 8" id="KW-0547">Nucleotide-binding</keyword>
<comment type="function">
    <text evidence="8">Nucleotidyltransferase involved in the post-translational modification of proteins. It can catalyze the addition of adenosine monophosphate (AMP) or uridine monophosphate (UMP) to a protein, resulting in modifications known as AMPylation and UMPylation.</text>
</comment>
<dbReference type="RefSeq" id="WP_128994728.1">
    <property type="nucleotide sequence ID" value="NZ_PDKN01000001.1"/>
</dbReference>
<dbReference type="OrthoDB" id="9776281at2"/>
<evidence type="ECO:0000256" key="1">
    <source>
        <dbReference type="ARBA" id="ARBA00009747"/>
    </source>
</evidence>
<feature type="binding site" evidence="8">
    <location>
        <position position="89"/>
    </location>
    <ligand>
        <name>ATP</name>
        <dbReference type="ChEBI" id="CHEBI:30616"/>
    </ligand>
</feature>
<dbReference type="HAMAP" id="MF_00692">
    <property type="entry name" value="SelO"/>
    <property type="match status" value="1"/>
</dbReference>
<feature type="binding site" evidence="8">
    <location>
        <position position="179"/>
    </location>
    <ligand>
        <name>ATP</name>
        <dbReference type="ChEBI" id="CHEBI:30616"/>
    </ligand>
</feature>
<evidence type="ECO:0000256" key="3">
    <source>
        <dbReference type="ARBA" id="ARBA00022695"/>
    </source>
</evidence>
<keyword evidence="2 8" id="KW-0808">Transferase</keyword>
<feature type="binding site" evidence="8">
    <location>
        <position position="172"/>
    </location>
    <ligand>
        <name>ATP</name>
        <dbReference type="ChEBI" id="CHEBI:30616"/>
    </ligand>
</feature>
<accession>A0A4Q0XVG1</accession>
<comment type="similarity">
    <text evidence="1 8">Belongs to the SELO family.</text>
</comment>
<feature type="binding site" evidence="8">
    <location>
        <position position="259"/>
    </location>
    <ligand>
        <name>Mg(2+)</name>
        <dbReference type="ChEBI" id="CHEBI:18420"/>
    </ligand>
</feature>
<comment type="cofactor">
    <cofactor evidence="8">
        <name>Mg(2+)</name>
        <dbReference type="ChEBI" id="CHEBI:18420"/>
    </cofactor>
    <cofactor evidence="8">
        <name>Mn(2+)</name>
        <dbReference type="ChEBI" id="CHEBI:29035"/>
    </cofactor>
</comment>
<comment type="catalytic activity">
    <reaction evidence="8">
        <text>L-seryl-[protein] + UTP = O-(5'-uridylyl)-L-seryl-[protein] + diphosphate</text>
        <dbReference type="Rhea" id="RHEA:64604"/>
        <dbReference type="Rhea" id="RHEA-COMP:9863"/>
        <dbReference type="Rhea" id="RHEA-COMP:16635"/>
        <dbReference type="ChEBI" id="CHEBI:29999"/>
        <dbReference type="ChEBI" id="CHEBI:33019"/>
        <dbReference type="ChEBI" id="CHEBI:46398"/>
        <dbReference type="ChEBI" id="CHEBI:156051"/>
    </reaction>
</comment>
<feature type="binding site" evidence="8">
    <location>
        <position position="120"/>
    </location>
    <ligand>
        <name>ATP</name>
        <dbReference type="ChEBI" id="CHEBI:30616"/>
    </ligand>
</feature>
<keyword evidence="3 8" id="KW-0548">Nucleotidyltransferase</keyword>
<feature type="binding site" evidence="8">
    <location>
        <position position="259"/>
    </location>
    <ligand>
        <name>ATP</name>
        <dbReference type="ChEBI" id="CHEBI:30616"/>
    </ligand>
</feature>
<keyword evidence="7 8" id="KW-0460">Magnesium</keyword>
<evidence type="ECO:0000256" key="5">
    <source>
        <dbReference type="ARBA" id="ARBA00022741"/>
    </source>
</evidence>
<dbReference type="EMBL" id="PDKN01000001">
    <property type="protein sequence ID" value="RXJ60594.1"/>
    <property type="molecule type" value="Genomic_DNA"/>
</dbReference>
<dbReference type="AlphaFoldDB" id="A0A4Q0XVG1"/>
<comment type="catalytic activity">
    <reaction evidence="8">
        <text>L-histidyl-[protein] + UTP = N(tele)-(5'-uridylyl)-L-histidyl-[protein] + diphosphate</text>
        <dbReference type="Rhea" id="RHEA:83891"/>
        <dbReference type="Rhea" id="RHEA-COMP:9745"/>
        <dbReference type="Rhea" id="RHEA-COMP:20239"/>
        <dbReference type="ChEBI" id="CHEBI:29979"/>
        <dbReference type="ChEBI" id="CHEBI:33019"/>
        <dbReference type="ChEBI" id="CHEBI:46398"/>
        <dbReference type="ChEBI" id="CHEBI:233474"/>
    </reaction>
</comment>
<evidence type="ECO:0000313" key="10">
    <source>
        <dbReference type="Proteomes" id="UP000290657"/>
    </source>
</evidence>
<feature type="binding site" evidence="8">
    <location>
        <position position="107"/>
    </location>
    <ligand>
        <name>ATP</name>
        <dbReference type="ChEBI" id="CHEBI:30616"/>
    </ligand>
</feature>
<dbReference type="GO" id="GO:0005524">
    <property type="term" value="F:ATP binding"/>
    <property type="evidence" value="ECO:0007669"/>
    <property type="project" value="UniProtKB-UniRule"/>
</dbReference>
<comment type="catalytic activity">
    <reaction evidence="8">
        <text>L-tyrosyl-[protein] + UTP = O-(5'-uridylyl)-L-tyrosyl-[protein] + diphosphate</text>
        <dbReference type="Rhea" id="RHEA:83887"/>
        <dbReference type="Rhea" id="RHEA-COMP:10136"/>
        <dbReference type="Rhea" id="RHEA-COMP:20238"/>
        <dbReference type="ChEBI" id="CHEBI:33019"/>
        <dbReference type="ChEBI" id="CHEBI:46398"/>
        <dbReference type="ChEBI" id="CHEBI:46858"/>
        <dbReference type="ChEBI" id="CHEBI:90602"/>
    </reaction>
</comment>
<keyword evidence="6 8" id="KW-0067">ATP-binding</keyword>
<dbReference type="PANTHER" id="PTHR32057">
    <property type="entry name" value="PROTEIN ADENYLYLTRANSFERASE SELO, MITOCHONDRIAL"/>
    <property type="match status" value="1"/>
</dbReference>
<dbReference type="GO" id="GO:0000287">
    <property type="term" value="F:magnesium ion binding"/>
    <property type="evidence" value="ECO:0007669"/>
    <property type="project" value="UniProtKB-UniRule"/>
</dbReference>
<dbReference type="Proteomes" id="UP000290657">
    <property type="component" value="Unassembled WGS sequence"/>
</dbReference>
<dbReference type="PANTHER" id="PTHR32057:SF14">
    <property type="entry name" value="PROTEIN ADENYLYLTRANSFERASE SELO, MITOCHONDRIAL"/>
    <property type="match status" value="1"/>
</dbReference>
<sequence length="485" mass="56495">MKLHELKAENDYFNFSDKFYQQLQATPLNHAHLISYNKHAFDEIGLDESEGDTKEFVEFINGERLLENCQPYAMAYAGHQFGYFVPQLGDGRAINLGRVKGWHLQTKGSGLTRYSRQGDGRAVLRSSIREYIMSEAMHALGIPTTRALALIGSKHRVYRSYEDVETGAIVMRMSPSWIRFGSFEFFARQKDAQEHLTQLAEYVIEHTYPHLKEEEKKYEKLFFEVTDKTAQLMALWQTYGFMHGVMNTDNMSIAGLTIDYGPFAFMDYFDLECICNHTDAEGRYSYINQPYIGRWNLEVLAHSLGKICDHEALLEYLNTYMFTFKKEYWHRMSLRLGLDDTQSSNSYSTLIKELIGALQEAKMDYNYFFYKLTHLSSFEQISEVVDHAVFRESLTIWFESYKKALEAENITLKQAQQRMKKVNPLYVIKNYMLQEAIEKATQGDFSLVNDLLHIAQHPFDEHEGFERYKKPTPIEFANLQLSCSS</sequence>
<dbReference type="EC" id="2.7.7.108" evidence="8"/>
<dbReference type="Pfam" id="PF02696">
    <property type="entry name" value="SelO"/>
    <property type="match status" value="1"/>
</dbReference>
<feature type="binding site" evidence="8">
    <location>
        <position position="92"/>
    </location>
    <ligand>
        <name>ATP</name>
        <dbReference type="ChEBI" id="CHEBI:30616"/>
    </ligand>
</feature>
<evidence type="ECO:0000313" key="9">
    <source>
        <dbReference type="EMBL" id="RXJ60594.1"/>
    </source>
</evidence>
<dbReference type="GO" id="GO:0030145">
    <property type="term" value="F:manganese ion binding"/>
    <property type="evidence" value="ECO:0007669"/>
    <property type="project" value="UniProtKB-UniRule"/>
</dbReference>
<dbReference type="NCBIfam" id="NF000658">
    <property type="entry name" value="PRK00029.1"/>
    <property type="match status" value="1"/>
</dbReference>